<dbReference type="Pfam" id="PF11611">
    <property type="entry name" value="DUF4352"/>
    <property type="match status" value="1"/>
</dbReference>
<dbReference type="Proteomes" id="UP000183090">
    <property type="component" value="Unassembled WGS sequence"/>
</dbReference>
<feature type="transmembrane region" description="Helical" evidence="3">
    <location>
        <begin position="21"/>
        <end position="41"/>
    </location>
</feature>
<organism evidence="5 6">
    <name type="scientific">Salinicoccus halodurans</name>
    <dbReference type="NCBI Taxonomy" id="407035"/>
    <lineage>
        <taxon>Bacteria</taxon>
        <taxon>Bacillati</taxon>
        <taxon>Bacillota</taxon>
        <taxon>Bacilli</taxon>
        <taxon>Bacillales</taxon>
        <taxon>Staphylococcaceae</taxon>
        <taxon>Salinicoccus</taxon>
    </lineage>
</organism>
<feature type="domain" description="DUF4352" evidence="4">
    <location>
        <begin position="76"/>
        <end position="196"/>
    </location>
</feature>
<accession>A0AA94HIG4</accession>
<evidence type="ECO:0000256" key="3">
    <source>
        <dbReference type="SAM" id="Phobius"/>
    </source>
</evidence>
<dbReference type="AlphaFoldDB" id="A0AA94HIG4"/>
<feature type="compositionally biased region" description="Acidic residues" evidence="2">
    <location>
        <begin position="47"/>
        <end position="74"/>
    </location>
</feature>
<dbReference type="RefSeq" id="WP_052749882.1">
    <property type="nucleotide sequence ID" value="NZ_CP011366.1"/>
</dbReference>
<evidence type="ECO:0000313" key="6">
    <source>
        <dbReference type="Proteomes" id="UP000183090"/>
    </source>
</evidence>
<evidence type="ECO:0000313" key="5">
    <source>
        <dbReference type="EMBL" id="SFK95650.1"/>
    </source>
</evidence>
<proteinExistence type="predicted"/>
<comment type="caution">
    <text evidence="5">The sequence shown here is derived from an EMBL/GenBank/DDBJ whole genome shotgun (WGS) entry which is preliminary data.</text>
</comment>
<protein>
    <recommendedName>
        <fullName evidence="4">DUF4352 domain-containing protein</fullName>
    </recommendedName>
</protein>
<reference evidence="5 6" key="1">
    <citation type="submission" date="2016-10" db="EMBL/GenBank/DDBJ databases">
        <authorList>
            <person name="Varghese N."/>
            <person name="Submissions S."/>
        </authorList>
    </citation>
    <scope>NUCLEOTIDE SEQUENCE [LARGE SCALE GENOMIC DNA]</scope>
    <source>
        <strain evidence="5 6">CGMCC 1.6501</strain>
    </source>
</reference>
<keyword evidence="1" id="KW-0732">Signal</keyword>
<evidence type="ECO:0000256" key="1">
    <source>
        <dbReference type="ARBA" id="ARBA00022729"/>
    </source>
</evidence>
<keyword evidence="3" id="KW-0812">Transmembrane</keyword>
<sequence>MSEQNEQQPKKKKGGALKWTGIGCFGIVALLILLGGCVALITPSGDDGTESSDDVAGSEETSVEETEEAAPEDQEYAVGDTADIDGKQITISNVEKRQADEFEVVKDGYEFVIVNIEIVNGSDEEINYNPLNFELQDGNGNITDSFGVLSLDGVGEQLNSGALAAGGNVSGTVAFEVPQGDEDLTLRYKDNMLSNDTIDFNLY</sequence>
<keyword evidence="3" id="KW-1133">Transmembrane helix</keyword>
<keyword evidence="3" id="KW-0472">Membrane</keyword>
<evidence type="ECO:0000259" key="4">
    <source>
        <dbReference type="Pfam" id="PF11611"/>
    </source>
</evidence>
<evidence type="ECO:0000256" key="2">
    <source>
        <dbReference type="SAM" id="MobiDB-lite"/>
    </source>
</evidence>
<dbReference type="EMBL" id="FOTB01000006">
    <property type="protein sequence ID" value="SFK95650.1"/>
    <property type="molecule type" value="Genomic_DNA"/>
</dbReference>
<feature type="region of interest" description="Disordered" evidence="2">
    <location>
        <begin position="44"/>
        <end position="74"/>
    </location>
</feature>
<name>A0AA94HIG4_9STAP</name>
<gene>
    <name evidence="5" type="ORF">SAMN05216235_2768</name>
</gene>
<dbReference type="Gene3D" id="2.60.40.1240">
    <property type="match status" value="1"/>
</dbReference>
<dbReference type="InterPro" id="IPR029050">
    <property type="entry name" value="Immunoprotect_excell_Ig-like"/>
</dbReference>
<dbReference type="InterPro" id="IPR029051">
    <property type="entry name" value="DUF4352"/>
</dbReference>